<keyword evidence="2" id="KW-0175">Coiled coil</keyword>
<gene>
    <name evidence="3" type="ORF">COV04_03835</name>
</gene>
<comment type="subcellular location">
    <subcellularLocation>
        <location evidence="1">Cell envelope</location>
    </subcellularLocation>
</comment>
<evidence type="ECO:0000256" key="2">
    <source>
        <dbReference type="ARBA" id="ARBA00023054"/>
    </source>
</evidence>
<sequence length="190" mass="20525">MNSRVFTDQAHIEGSVISLSSRAGGTLKQVLVHEGDTVTAQTPAALVGDEVVRVLLPSVIIHTDQSIGKVFAPGESIVTMIDPSSLRIVDYIDEDKRLSKIAVGQKALFTVDAFGSKGYEGVVEEITASAKTGDVVFSISDKREVRQFAVKVSYATKNYSELKTACRLASGFTVRLWMKLLLPDGAGSFW</sequence>
<dbReference type="Proteomes" id="UP000231152">
    <property type="component" value="Unassembled WGS sequence"/>
</dbReference>
<dbReference type="Gene3D" id="2.40.30.170">
    <property type="match status" value="1"/>
</dbReference>
<dbReference type="AlphaFoldDB" id="A0A2M8LE28"/>
<comment type="caution">
    <text evidence="3">The sequence shown here is derived from an EMBL/GenBank/DDBJ whole genome shotgun (WGS) entry which is preliminary data.</text>
</comment>
<name>A0A2M8LE28_9BACT</name>
<evidence type="ECO:0000313" key="3">
    <source>
        <dbReference type="EMBL" id="PJE75700.1"/>
    </source>
</evidence>
<dbReference type="GO" id="GO:0030313">
    <property type="term" value="C:cell envelope"/>
    <property type="evidence" value="ECO:0007669"/>
    <property type="project" value="UniProtKB-SubCell"/>
</dbReference>
<evidence type="ECO:0008006" key="5">
    <source>
        <dbReference type="Google" id="ProtNLM"/>
    </source>
</evidence>
<proteinExistence type="predicted"/>
<dbReference type="EMBL" id="PFET01000012">
    <property type="protein sequence ID" value="PJE75700.1"/>
    <property type="molecule type" value="Genomic_DNA"/>
</dbReference>
<dbReference type="InterPro" id="IPR050465">
    <property type="entry name" value="UPF0194_transport"/>
</dbReference>
<evidence type="ECO:0000313" key="4">
    <source>
        <dbReference type="Proteomes" id="UP000231152"/>
    </source>
</evidence>
<reference evidence="3 4" key="1">
    <citation type="submission" date="2017-09" db="EMBL/GenBank/DDBJ databases">
        <title>Depth-based differentiation of microbial function through sediment-hosted aquifers and enrichment of novel symbionts in the deep terrestrial subsurface.</title>
        <authorList>
            <person name="Probst A.J."/>
            <person name="Ladd B."/>
            <person name="Jarett J.K."/>
            <person name="Geller-Mcgrath D.E."/>
            <person name="Sieber C.M."/>
            <person name="Emerson J.B."/>
            <person name="Anantharaman K."/>
            <person name="Thomas B.C."/>
            <person name="Malmstrom R."/>
            <person name="Stieglmeier M."/>
            <person name="Klingl A."/>
            <person name="Woyke T."/>
            <person name="Ryan C.M."/>
            <person name="Banfield J.F."/>
        </authorList>
    </citation>
    <scope>NUCLEOTIDE SEQUENCE [LARGE SCALE GENOMIC DNA]</scope>
    <source>
        <strain evidence="3">CG10_big_fil_rev_8_21_14_0_10_48_11</strain>
    </source>
</reference>
<accession>A0A2M8LE28</accession>
<organism evidence="3 4">
    <name type="scientific">Candidatus Uhrbacteria bacterium CG10_big_fil_rev_8_21_14_0_10_48_11</name>
    <dbReference type="NCBI Taxonomy" id="1975037"/>
    <lineage>
        <taxon>Bacteria</taxon>
        <taxon>Candidatus Uhriibacteriota</taxon>
    </lineage>
</organism>
<dbReference type="PANTHER" id="PTHR32347:SF14">
    <property type="entry name" value="EFFLUX SYSTEM COMPONENT YKNX-RELATED"/>
    <property type="match status" value="1"/>
</dbReference>
<protein>
    <recommendedName>
        <fullName evidence="5">RND efflux pump membrane fusion protein barrel-sandwich domain-containing protein</fullName>
    </recommendedName>
</protein>
<dbReference type="PANTHER" id="PTHR32347">
    <property type="entry name" value="EFFLUX SYSTEM COMPONENT YKNX-RELATED"/>
    <property type="match status" value="1"/>
</dbReference>
<evidence type="ECO:0000256" key="1">
    <source>
        <dbReference type="ARBA" id="ARBA00004196"/>
    </source>
</evidence>